<name>A0A5P1ECX5_ASPOF</name>
<feature type="region of interest" description="Disordered" evidence="1">
    <location>
        <begin position="96"/>
        <end position="116"/>
    </location>
</feature>
<evidence type="ECO:0000313" key="2">
    <source>
        <dbReference type="EMBL" id="ONK62639.1"/>
    </source>
</evidence>
<feature type="region of interest" description="Disordered" evidence="1">
    <location>
        <begin position="1"/>
        <end position="51"/>
    </location>
</feature>
<reference evidence="3" key="1">
    <citation type="journal article" date="2017" name="Nat. Commun.">
        <title>The asparagus genome sheds light on the origin and evolution of a young Y chromosome.</title>
        <authorList>
            <person name="Harkess A."/>
            <person name="Zhou J."/>
            <person name="Xu C."/>
            <person name="Bowers J.E."/>
            <person name="Van der Hulst R."/>
            <person name="Ayyampalayam S."/>
            <person name="Mercati F."/>
            <person name="Riccardi P."/>
            <person name="McKain M.R."/>
            <person name="Kakrana A."/>
            <person name="Tang H."/>
            <person name="Ray J."/>
            <person name="Groenendijk J."/>
            <person name="Arikit S."/>
            <person name="Mathioni S.M."/>
            <person name="Nakano M."/>
            <person name="Shan H."/>
            <person name="Telgmann-Rauber A."/>
            <person name="Kanno A."/>
            <person name="Yue Z."/>
            <person name="Chen H."/>
            <person name="Li W."/>
            <person name="Chen Y."/>
            <person name="Xu X."/>
            <person name="Zhang Y."/>
            <person name="Luo S."/>
            <person name="Chen H."/>
            <person name="Gao J."/>
            <person name="Mao Z."/>
            <person name="Pires J.C."/>
            <person name="Luo M."/>
            <person name="Kudrna D."/>
            <person name="Wing R.A."/>
            <person name="Meyers B.C."/>
            <person name="Yi K."/>
            <person name="Kong H."/>
            <person name="Lavrijsen P."/>
            <person name="Sunseri F."/>
            <person name="Falavigna A."/>
            <person name="Ye Y."/>
            <person name="Leebens-Mack J.H."/>
            <person name="Chen G."/>
        </authorList>
    </citation>
    <scope>NUCLEOTIDE SEQUENCE [LARGE SCALE GENOMIC DNA]</scope>
    <source>
        <strain evidence="3">cv. DH0086</strain>
    </source>
</reference>
<feature type="compositionally biased region" description="Basic and acidic residues" evidence="1">
    <location>
        <begin position="35"/>
        <end position="51"/>
    </location>
</feature>
<accession>A0A5P1ECX5</accession>
<evidence type="ECO:0000256" key="1">
    <source>
        <dbReference type="SAM" id="MobiDB-lite"/>
    </source>
</evidence>
<sequence>MAMTMAKPSNSSKFSSEDPSNNISVSDTEGEEREENVVVEHGEKSTQEIKSDSKIVEENFAFPISAEDMEATVVLEEVEKVDLHEENQAKTTMISDQDTRNFREDEDGCFREEIRD</sequence>
<evidence type="ECO:0000313" key="3">
    <source>
        <dbReference type="Proteomes" id="UP000243459"/>
    </source>
</evidence>
<dbReference type="EMBL" id="CM007387">
    <property type="protein sequence ID" value="ONK62639.1"/>
    <property type="molecule type" value="Genomic_DNA"/>
</dbReference>
<gene>
    <name evidence="2" type="ORF">A4U43_C07F6280</name>
</gene>
<dbReference type="AlphaFoldDB" id="A0A5P1ECX5"/>
<keyword evidence="3" id="KW-1185">Reference proteome</keyword>
<proteinExistence type="predicted"/>
<dbReference type="Proteomes" id="UP000243459">
    <property type="component" value="Chromosome 7"/>
</dbReference>
<feature type="compositionally biased region" description="Basic and acidic residues" evidence="1">
    <location>
        <begin position="97"/>
        <end position="116"/>
    </location>
</feature>
<protein>
    <submittedName>
        <fullName evidence="2">Uncharacterized protein</fullName>
    </submittedName>
</protein>
<feature type="compositionally biased region" description="Polar residues" evidence="1">
    <location>
        <begin position="7"/>
        <end position="27"/>
    </location>
</feature>
<organism evidence="2 3">
    <name type="scientific">Asparagus officinalis</name>
    <name type="common">Garden asparagus</name>
    <dbReference type="NCBI Taxonomy" id="4686"/>
    <lineage>
        <taxon>Eukaryota</taxon>
        <taxon>Viridiplantae</taxon>
        <taxon>Streptophyta</taxon>
        <taxon>Embryophyta</taxon>
        <taxon>Tracheophyta</taxon>
        <taxon>Spermatophyta</taxon>
        <taxon>Magnoliopsida</taxon>
        <taxon>Liliopsida</taxon>
        <taxon>Asparagales</taxon>
        <taxon>Asparagaceae</taxon>
        <taxon>Asparagoideae</taxon>
        <taxon>Asparagus</taxon>
    </lineage>
</organism>
<dbReference type="Gramene" id="ONK62639">
    <property type="protein sequence ID" value="ONK62639"/>
    <property type="gene ID" value="A4U43_C07F6280"/>
</dbReference>